<proteinExistence type="predicted"/>
<dbReference type="EMBL" id="SRIB01000003">
    <property type="protein sequence ID" value="TFZ41107.1"/>
    <property type="molecule type" value="Genomic_DNA"/>
</dbReference>
<keyword evidence="2" id="KW-1185">Reference proteome</keyword>
<dbReference type="Pfam" id="PF19842">
    <property type="entry name" value="YqeC"/>
    <property type="match status" value="1"/>
</dbReference>
<protein>
    <submittedName>
        <fullName evidence="1">Putative selenium-dependent hydroxylase accessory protein YqeC</fullName>
    </submittedName>
</protein>
<name>A0A4Z0D890_9FIRM</name>
<dbReference type="InterPro" id="IPR017587">
    <property type="entry name" value="YqeC"/>
</dbReference>
<reference evidence="1 2" key="1">
    <citation type="submission" date="2019-03" db="EMBL/GenBank/DDBJ databases">
        <title>Draft genome sequence data and analysis of a Fermenting Bacterium, Soehngenia longevitae strain 1933PT, isolated from petroleum reservoir in Azerbaijan.</title>
        <authorList>
            <person name="Grouzdev D.S."/>
            <person name="Bidzhieva S.K."/>
            <person name="Sokolova D.S."/>
            <person name="Tourova T.P."/>
            <person name="Poltaraus A.B."/>
            <person name="Nazina T.N."/>
        </authorList>
    </citation>
    <scope>NUCLEOTIDE SEQUENCE [LARGE SCALE GENOMIC DNA]</scope>
    <source>
        <strain evidence="1 2">1933P</strain>
    </source>
</reference>
<dbReference type="RefSeq" id="WP_135270588.1">
    <property type="nucleotide sequence ID" value="NZ_SRIB01000003.1"/>
</dbReference>
<accession>A0A4Z0D890</accession>
<comment type="caution">
    <text evidence="1">The sequence shown here is derived from an EMBL/GenBank/DDBJ whole genome shotgun (WGS) entry which is preliminary data.</text>
</comment>
<sequence>MEYIYKKLNIDLSKFEIISFVGAGGKTTTIEKLSKELSIRGKKVLVTTSTAMFNPNMAIYDQVFIGSFPKDYIPKAQSVTFYADTTIGLKVKCLDLKLLEEIIALNIFDYVLIESDGSREKPIKAPNDTEPVISKYTTKTVGVIGLDSLNQPIKEICHRPEIFCKLTDKSIDDFIDIDSIIRLVKSSHGLFKDAVGEKILYLNKISNIDDAIKIKNYLENDLSIKIVFGEMYDWGKSDANSNS</sequence>
<dbReference type="Proteomes" id="UP000298381">
    <property type="component" value="Unassembled WGS sequence"/>
</dbReference>
<dbReference type="NCBIfam" id="TIGR03172">
    <property type="entry name" value="selenium cofactor biosynthesis protein YqeC"/>
    <property type="match status" value="1"/>
</dbReference>
<evidence type="ECO:0000313" key="1">
    <source>
        <dbReference type="EMBL" id="TFZ41107.1"/>
    </source>
</evidence>
<dbReference type="OrthoDB" id="368187at2"/>
<gene>
    <name evidence="1" type="primary">yqeC</name>
    <name evidence="1" type="ORF">E4100_03135</name>
</gene>
<organism evidence="1 2">
    <name type="scientific">Soehngenia longivitae</name>
    <dbReference type="NCBI Taxonomy" id="2562294"/>
    <lineage>
        <taxon>Bacteria</taxon>
        <taxon>Bacillati</taxon>
        <taxon>Bacillota</taxon>
        <taxon>Tissierellia</taxon>
        <taxon>Tissierellales</taxon>
        <taxon>Tissierellaceae</taxon>
        <taxon>Soehngenia</taxon>
    </lineage>
</organism>
<evidence type="ECO:0000313" key="2">
    <source>
        <dbReference type="Proteomes" id="UP000298381"/>
    </source>
</evidence>
<dbReference type="AlphaFoldDB" id="A0A4Z0D890"/>